<name>A0A199XSB8_9FLAO</name>
<dbReference type="EMBL" id="JMTM01000021">
    <property type="protein sequence ID" value="OAZ04540.1"/>
    <property type="molecule type" value="Genomic_DNA"/>
</dbReference>
<dbReference type="Proteomes" id="UP000093807">
    <property type="component" value="Unassembled WGS sequence"/>
</dbReference>
<accession>A0A199XSB8</accession>
<reference evidence="1 2" key="1">
    <citation type="submission" date="2016-06" db="EMBL/GenBank/DDBJ databases">
        <title>Draft genome sequence of Flavobacterium succinicans strain DD5b.</title>
        <authorList>
            <person name="Poehlein A."/>
            <person name="Daniel R."/>
            <person name="Simeonova D.D."/>
        </authorList>
    </citation>
    <scope>NUCLEOTIDE SEQUENCE [LARGE SCALE GENOMIC DNA]</scope>
    <source>
        <strain evidence="1 2">DD5b</strain>
    </source>
</reference>
<protein>
    <submittedName>
        <fullName evidence="1">Uncharacterized protein</fullName>
    </submittedName>
</protein>
<dbReference type="AlphaFoldDB" id="A0A199XSB8"/>
<gene>
    <name evidence="1" type="ORF">FLB_10570</name>
</gene>
<comment type="caution">
    <text evidence="1">The sequence shown here is derived from an EMBL/GenBank/DDBJ whole genome shotgun (WGS) entry which is preliminary data.</text>
</comment>
<keyword evidence="2" id="KW-1185">Reference proteome</keyword>
<organism evidence="1 2">
    <name type="scientific">Flavobacterium succinicans</name>
    <dbReference type="NCBI Taxonomy" id="29536"/>
    <lineage>
        <taxon>Bacteria</taxon>
        <taxon>Pseudomonadati</taxon>
        <taxon>Bacteroidota</taxon>
        <taxon>Flavobacteriia</taxon>
        <taxon>Flavobacteriales</taxon>
        <taxon>Flavobacteriaceae</taxon>
        <taxon>Flavobacterium</taxon>
    </lineage>
</organism>
<evidence type="ECO:0000313" key="2">
    <source>
        <dbReference type="Proteomes" id="UP000093807"/>
    </source>
</evidence>
<evidence type="ECO:0000313" key="1">
    <source>
        <dbReference type="EMBL" id="OAZ04540.1"/>
    </source>
</evidence>
<dbReference type="PATRIC" id="fig|29536.5.peg.1105"/>
<proteinExistence type="predicted"/>
<sequence>MNIDLNQPYNSDQPRGQLLEIELDGSLTLYSLSFK</sequence>